<dbReference type="Gene3D" id="3.10.490.10">
    <property type="entry name" value="Gamma-glutamyl cyclotransferase-like"/>
    <property type="match status" value="1"/>
</dbReference>
<dbReference type="Pfam" id="PF06094">
    <property type="entry name" value="GGACT"/>
    <property type="match status" value="1"/>
</dbReference>
<evidence type="ECO:0000313" key="2">
    <source>
        <dbReference type="EMBL" id="MFD1196340.1"/>
    </source>
</evidence>
<gene>
    <name evidence="2" type="ORF">ACFQ3C_16840</name>
</gene>
<feature type="domain" description="Gamma-glutamylcyclotransferase AIG2-like" evidence="1">
    <location>
        <begin position="44"/>
        <end position="132"/>
    </location>
</feature>
<reference evidence="3" key="1">
    <citation type="journal article" date="2019" name="Int. J. Syst. Evol. Microbiol.">
        <title>The Global Catalogue of Microorganisms (GCM) 10K type strain sequencing project: providing services to taxonomists for standard genome sequencing and annotation.</title>
        <authorList>
            <consortium name="The Broad Institute Genomics Platform"/>
            <consortium name="The Broad Institute Genome Sequencing Center for Infectious Disease"/>
            <person name="Wu L."/>
            <person name="Ma J."/>
        </authorList>
    </citation>
    <scope>NUCLEOTIDE SEQUENCE [LARGE SCALE GENOMIC DNA]</scope>
    <source>
        <strain evidence="3">CCUG 55328</strain>
    </source>
</reference>
<name>A0ABW3TKJ2_9RHOB</name>
<keyword evidence="3" id="KW-1185">Reference proteome</keyword>
<dbReference type="RefSeq" id="WP_380794256.1">
    <property type="nucleotide sequence ID" value="NZ_JBHTKR010000007.1"/>
</dbReference>
<dbReference type="InterPro" id="IPR009288">
    <property type="entry name" value="AIG2-like_dom"/>
</dbReference>
<dbReference type="CDD" id="cd06661">
    <property type="entry name" value="GGCT_like"/>
    <property type="match status" value="1"/>
</dbReference>
<protein>
    <submittedName>
        <fullName evidence="2">Gamma-glutamylcyclotransferase</fullName>
    </submittedName>
</protein>
<comment type="caution">
    <text evidence="2">The sequence shown here is derived from an EMBL/GenBank/DDBJ whole genome shotgun (WGS) entry which is preliminary data.</text>
</comment>
<evidence type="ECO:0000259" key="1">
    <source>
        <dbReference type="Pfam" id="PF06094"/>
    </source>
</evidence>
<accession>A0ABW3TKJ2</accession>
<evidence type="ECO:0000313" key="3">
    <source>
        <dbReference type="Proteomes" id="UP001597151"/>
    </source>
</evidence>
<dbReference type="InterPro" id="IPR013024">
    <property type="entry name" value="GGCT-like"/>
</dbReference>
<dbReference type="Proteomes" id="UP001597151">
    <property type="component" value="Unassembled WGS sequence"/>
</dbReference>
<proteinExistence type="predicted"/>
<organism evidence="2 3">
    <name type="scientific">Seohaeicola saemankumensis</name>
    <dbReference type="NCBI Taxonomy" id="481181"/>
    <lineage>
        <taxon>Bacteria</taxon>
        <taxon>Pseudomonadati</taxon>
        <taxon>Pseudomonadota</taxon>
        <taxon>Alphaproteobacteria</taxon>
        <taxon>Rhodobacterales</taxon>
        <taxon>Roseobacteraceae</taxon>
        <taxon>Seohaeicola</taxon>
    </lineage>
</organism>
<dbReference type="EMBL" id="JBHTKR010000007">
    <property type="protein sequence ID" value="MFD1196340.1"/>
    <property type="molecule type" value="Genomic_DNA"/>
</dbReference>
<sequence length="136" mass="15118">MSLAVVVLGLTLWVGIVHLPVWLPPVTPAIIAAQPLPGQGPHRVFGYATMTNPAIRLAVLGRVTPAQEARLAGFRRDGRDMRPDQDAMLSGMVFAVDDRGLLRLDRYERLGARYRRDSVTLADGSRAWVYRLIRDD</sequence>
<dbReference type="SUPFAM" id="SSF110857">
    <property type="entry name" value="Gamma-glutamyl cyclotransferase-like"/>
    <property type="match status" value="1"/>
</dbReference>
<dbReference type="InterPro" id="IPR036568">
    <property type="entry name" value="GGCT-like_sf"/>
</dbReference>